<dbReference type="InterPro" id="IPR011527">
    <property type="entry name" value="ABC1_TM_dom"/>
</dbReference>
<dbReference type="InterPro" id="IPR039421">
    <property type="entry name" value="Type_1_exporter"/>
</dbReference>
<dbReference type="CDD" id="cd07346">
    <property type="entry name" value="ABC_6TM_exporters"/>
    <property type="match status" value="1"/>
</dbReference>
<dbReference type="Pfam" id="PF00664">
    <property type="entry name" value="ABC_membrane"/>
    <property type="match status" value="1"/>
</dbReference>
<accession>A0A1F6LZ40</accession>
<keyword evidence="2" id="KW-0813">Transport</keyword>
<reference evidence="11 12" key="1">
    <citation type="journal article" date="2016" name="Nat. Commun.">
        <title>Thousands of microbial genomes shed light on interconnected biogeochemical processes in an aquifer system.</title>
        <authorList>
            <person name="Anantharaman K."/>
            <person name="Brown C.T."/>
            <person name="Hug L.A."/>
            <person name="Sharon I."/>
            <person name="Castelle C.J."/>
            <person name="Probst A.J."/>
            <person name="Thomas B.C."/>
            <person name="Singh A."/>
            <person name="Wilkins M.J."/>
            <person name="Karaoz U."/>
            <person name="Brodie E.L."/>
            <person name="Williams K.H."/>
            <person name="Hubbard S.S."/>
            <person name="Banfield J.F."/>
        </authorList>
    </citation>
    <scope>NUCLEOTIDE SEQUENCE [LARGE SCALE GENOMIC DNA]</scope>
</reference>
<dbReference type="InterPro" id="IPR027417">
    <property type="entry name" value="P-loop_NTPase"/>
</dbReference>
<evidence type="ECO:0000256" key="2">
    <source>
        <dbReference type="ARBA" id="ARBA00022448"/>
    </source>
</evidence>
<evidence type="ECO:0000256" key="7">
    <source>
        <dbReference type="ARBA" id="ARBA00023136"/>
    </source>
</evidence>
<dbReference type="Gene3D" id="3.40.50.300">
    <property type="entry name" value="P-loop containing nucleotide triphosphate hydrolases"/>
    <property type="match status" value="1"/>
</dbReference>
<feature type="transmembrane region" description="Helical" evidence="8">
    <location>
        <begin position="252"/>
        <end position="271"/>
    </location>
</feature>
<evidence type="ECO:0000313" key="11">
    <source>
        <dbReference type="EMBL" id="OGH64598.1"/>
    </source>
</evidence>
<dbReference type="SUPFAM" id="SSF52540">
    <property type="entry name" value="P-loop containing nucleoside triphosphate hydrolases"/>
    <property type="match status" value="1"/>
</dbReference>
<dbReference type="AlphaFoldDB" id="A0A1F6LZ40"/>
<feature type="domain" description="ABC transporter" evidence="9">
    <location>
        <begin position="340"/>
        <end position="574"/>
    </location>
</feature>
<evidence type="ECO:0000256" key="5">
    <source>
        <dbReference type="ARBA" id="ARBA00022840"/>
    </source>
</evidence>
<evidence type="ECO:0000313" key="12">
    <source>
        <dbReference type="Proteomes" id="UP000176282"/>
    </source>
</evidence>
<evidence type="ECO:0000259" key="9">
    <source>
        <dbReference type="PROSITE" id="PS50893"/>
    </source>
</evidence>
<feature type="transmembrane region" description="Helical" evidence="8">
    <location>
        <begin position="162"/>
        <end position="181"/>
    </location>
</feature>
<dbReference type="GO" id="GO:0005524">
    <property type="term" value="F:ATP binding"/>
    <property type="evidence" value="ECO:0007669"/>
    <property type="project" value="UniProtKB-KW"/>
</dbReference>
<keyword evidence="6 8" id="KW-1133">Transmembrane helix</keyword>
<gene>
    <name evidence="11" type="ORF">A3J66_00680</name>
</gene>
<dbReference type="EMBL" id="MFQB01000055">
    <property type="protein sequence ID" value="OGH64598.1"/>
    <property type="molecule type" value="Genomic_DNA"/>
</dbReference>
<evidence type="ECO:0000256" key="6">
    <source>
        <dbReference type="ARBA" id="ARBA00022989"/>
    </source>
</evidence>
<comment type="subcellular location">
    <subcellularLocation>
        <location evidence="1">Cell membrane</location>
        <topology evidence="1">Multi-pass membrane protein</topology>
    </subcellularLocation>
</comment>
<evidence type="ECO:0000256" key="1">
    <source>
        <dbReference type="ARBA" id="ARBA00004651"/>
    </source>
</evidence>
<feature type="transmembrane region" description="Helical" evidence="8">
    <location>
        <begin position="138"/>
        <end position="156"/>
    </location>
</feature>
<dbReference type="PROSITE" id="PS50929">
    <property type="entry name" value="ABC_TM1F"/>
    <property type="match status" value="1"/>
</dbReference>
<dbReference type="Gene3D" id="1.20.1560.10">
    <property type="entry name" value="ABC transporter type 1, transmembrane domain"/>
    <property type="match status" value="1"/>
</dbReference>
<dbReference type="PANTHER" id="PTHR43394">
    <property type="entry name" value="ATP-DEPENDENT PERMEASE MDL1, MITOCHONDRIAL"/>
    <property type="match status" value="1"/>
</dbReference>
<dbReference type="GO" id="GO:0016887">
    <property type="term" value="F:ATP hydrolysis activity"/>
    <property type="evidence" value="ECO:0007669"/>
    <property type="project" value="InterPro"/>
</dbReference>
<sequence length="581" mass="66653">MKNRTKLTFVIFWEHAKKYRLQLFLLVGSIVIGDAFSLLAPYWYKKFFDVIVVNPSTQALLSILMVIFLFNLLHWFWIRVATFAGAYFQGRVMSDLANTCFAYLHDHSFSFFQNNFVGSLVKRVNRFSRAFQGVADRLIWDLLPLLFNVSVIIIALGFRQKILAFVVLTWVVVFCIINYFFTRYKLPFDIKKSELDSKVTGVLADTVTNQANVKLFGGLKREKKLFGDVIEEWRTVRQFSWNLGNVFDSIQWFLMIILEIVLMIIAVRLWGRGALTIGDFVLIQAYLMRIFEKLWNFGRTIRDLYENIADAVEMTEILDTPHEIVDKPRAKPLHVSHASIEYKNLSFYYHQTRPVIVDLQLTIREGERLAFVGPSGAGKSTMIQLLLRTIEPANGNILIDNQNIANVTQESLRAAISFVPQEPILFHRTLRDNIRYGRPEASDDEVREAAQHAFCDEFITSFPEGYDTFVGERGIKLSGGERQRVALARAFLKNSPILVLDEATSSLDSESEHLIQGALKRLMQGKTVIVIAHRLSTIMNMDRIVVIDRGQIVEEGSHQHLTHGKGLYNQLWQRQVGGFIG</sequence>
<protein>
    <recommendedName>
        <fullName evidence="13">ABC transporter ATP-binding protein</fullName>
    </recommendedName>
</protein>
<evidence type="ECO:0000256" key="3">
    <source>
        <dbReference type="ARBA" id="ARBA00022692"/>
    </source>
</evidence>
<feature type="transmembrane region" description="Helical" evidence="8">
    <location>
        <begin position="59"/>
        <end position="78"/>
    </location>
</feature>
<name>A0A1F6LZ40_9BACT</name>
<dbReference type="InterPro" id="IPR003439">
    <property type="entry name" value="ABC_transporter-like_ATP-bd"/>
</dbReference>
<evidence type="ECO:0000256" key="4">
    <source>
        <dbReference type="ARBA" id="ARBA00022741"/>
    </source>
</evidence>
<dbReference type="FunFam" id="3.40.50.300:FF:000287">
    <property type="entry name" value="Multidrug ABC transporter ATP-binding protein"/>
    <property type="match status" value="1"/>
</dbReference>
<dbReference type="Proteomes" id="UP000176282">
    <property type="component" value="Unassembled WGS sequence"/>
</dbReference>
<keyword evidence="4" id="KW-0547">Nucleotide-binding</keyword>
<feature type="transmembrane region" description="Helical" evidence="8">
    <location>
        <begin position="21"/>
        <end position="44"/>
    </location>
</feature>
<dbReference type="SUPFAM" id="SSF90123">
    <property type="entry name" value="ABC transporter transmembrane region"/>
    <property type="match status" value="1"/>
</dbReference>
<organism evidence="11 12">
    <name type="scientific">Candidatus Magasanikbacteria bacterium RIFCSPHIGHO2_02_FULL_47_14</name>
    <dbReference type="NCBI Taxonomy" id="1798680"/>
    <lineage>
        <taxon>Bacteria</taxon>
        <taxon>Candidatus Magasanikiibacteriota</taxon>
    </lineage>
</organism>
<evidence type="ECO:0008006" key="13">
    <source>
        <dbReference type="Google" id="ProtNLM"/>
    </source>
</evidence>
<dbReference type="SMART" id="SM00382">
    <property type="entry name" value="AAA"/>
    <property type="match status" value="1"/>
</dbReference>
<dbReference type="GO" id="GO:0005886">
    <property type="term" value="C:plasma membrane"/>
    <property type="evidence" value="ECO:0007669"/>
    <property type="project" value="UniProtKB-SubCell"/>
</dbReference>
<keyword evidence="3 8" id="KW-0812">Transmembrane</keyword>
<evidence type="ECO:0000259" key="10">
    <source>
        <dbReference type="PROSITE" id="PS50929"/>
    </source>
</evidence>
<dbReference type="STRING" id="1798680.A3J66_00680"/>
<keyword evidence="5" id="KW-0067">ATP-binding</keyword>
<dbReference type="PROSITE" id="PS00211">
    <property type="entry name" value="ABC_TRANSPORTER_1"/>
    <property type="match status" value="1"/>
</dbReference>
<dbReference type="PROSITE" id="PS50893">
    <property type="entry name" value="ABC_TRANSPORTER_2"/>
    <property type="match status" value="1"/>
</dbReference>
<proteinExistence type="predicted"/>
<evidence type="ECO:0000256" key="8">
    <source>
        <dbReference type="SAM" id="Phobius"/>
    </source>
</evidence>
<keyword evidence="7 8" id="KW-0472">Membrane</keyword>
<dbReference type="PANTHER" id="PTHR43394:SF1">
    <property type="entry name" value="ATP-BINDING CASSETTE SUB-FAMILY B MEMBER 10, MITOCHONDRIAL"/>
    <property type="match status" value="1"/>
</dbReference>
<comment type="caution">
    <text evidence="11">The sequence shown here is derived from an EMBL/GenBank/DDBJ whole genome shotgun (WGS) entry which is preliminary data.</text>
</comment>
<dbReference type="InterPro" id="IPR036640">
    <property type="entry name" value="ABC1_TM_sf"/>
</dbReference>
<feature type="domain" description="ABC transmembrane type-1" evidence="10">
    <location>
        <begin position="24"/>
        <end position="306"/>
    </location>
</feature>
<dbReference type="InterPro" id="IPR003593">
    <property type="entry name" value="AAA+_ATPase"/>
</dbReference>
<dbReference type="GO" id="GO:0015421">
    <property type="term" value="F:ABC-type oligopeptide transporter activity"/>
    <property type="evidence" value="ECO:0007669"/>
    <property type="project" value="TreeGrafter"/>
</dbReference>
<dbReference type="Pfam" id="PF00005">
    <property type="entry name" value="ABC_tran"/>
    <property type="match status" value="1"/>
</dbReference>
<dbReference type="InterPro" id="IPR017871">
    <property type="entry name" value="ABC_transporter-like_CS"/>
</dbReference>